<keyword evidence="9" id="KW-1133">Transmembrane helix</keyword>
<dbReference type="FunFam" id="2.60.40.10:FF:000037">
    <property type="entry name" value="Unc-5 netrin receptor C"/>
    <property type="match status" value="1"/>
</dbReference>
<keyword evidence="13" id="KW-0325">Glycoprotein</keyword>
<dbReference type="Gene3D" id="1.10.533.10">
    <property type="entry name" value="Death Domain, Fas"/>
    <property type="match status" value="1"/>
</dbReference>
<dbReference type="Pfam" id="PF00531">
    <property type="entry name" value="Death"/>
    <property type="match status" value="1"/>
</dbReference>
<evidence type="ECO:0000256" key="8">
    <source>
        <dbReference type="ARBA" id="ARBA00022737"/>
    </source>
</evidence>
<feature type="domain" description="Ig-like" evidence="16">
    <location>
        <begin position="161"/>
        <end position="242"/>
    </location>
</feature>
<dbReference type="SMART" id="SM00218">
    <property type="entry name" value="ZU5"/>
    <property type="match status" value="1"/>
</dbReference>
<dbReference type="Pfam" id="PF00090">
    <property type="entry name" value="TSP_1"/>
    <property type="match status" value="2"/>
</dbReference>
<dbReference type="SUPFAM" id="SSF47986">
    <property type="entry name" value="DEATH domain"/>
    <property type="match status" value="1"/>
</dbReference>
<dbReference type="AlphaFoldDB" id="A0A8C0DKA8"/>
<evidence type="ECO:0000256" key="7">
    <source>
        <dbReference type="ARBA" id="ARBA00022729"/>
    </source>
</evidence>
<dbReference type="SMART" id="SM00408">
    <property type="entry name" value="IGc2"/>
    <property type="match status" value="1"/>
</dbReference>
<dbReference type="InterPro" id="IPR011029">
    <property type="entry name" value="DEATH-like_dom_sf"/>
</dbReference>
<dbReference type="InterPro" id="IPR013783">
    <property type="entry name" value="Ig-like_fold"/>
</dbReference>
<dbReference type="GO" id="GO:0006915">
    <property type="term" value="P:apoptotic process"/>
    <property type="evidence" value="ECO:0007669"/>
    <property type="project" value="UniProtKB-KW"/>
</dbReference>
<dbReference type="GO" id="GO:0043524">
    <property type="term" value="P:negative regulation of neuron apoptotic process"/>
    <property type="evidence" value="ECO:0007669"/>
    <property type="project" value="Ensembl"/>
</dbReference>
<dbReference type="PANTHER" id="PTHR12582">
    <property type="entry name" value="NETRIN RECEPTOR UNC5"/>
    <property type="match status" value="1"/>
</dbReference>
<dbReference type="InterPro" id="IPR057755">
    <property type="entry name" value="UNC5A-D-like_N"/>
</dbReference>
<gene>
    <name evidence="18" type="primary">UNC5B</name>
</gene>
<keyword evidence="6" id="KW-0053">Apoptosis</keyword>
<dbReference type="GO" id="GO:0005042">
    <property type="term" value="F:netrin receptor activity"/>
    <property type="evidence" value="ECO:0007669"/>
    <property type="project" value="UniProtKB-UniRule"/>
</dbReference>
<dbReference type="OMA" id="WEAKHQE"/>
<dbReference type="Ensembl" id="ENSBMST00010025114.1">
    <property type="protein sequence ID" value="ENSBMSP00010022804.1"/>
    <property type="gene ID" value="ENSBMSG00010016561.1"/>
</dbReference>
<evidence type="ECO:0000256" key="2">
    <source>
        <dbReference type="ARBA" id="ARBA00009844"/>
    </source>
</evidence>
<dbReference type="Pfam" id="PF25609">
    <property type="entry name" value="Unc5_NetrinR_N"/>
    <property type="match status" value="1"/>
</dbReference>
<dbReference type="SMART" id="SM00005">
    <property type="entry name" value="DEATH"/>
    <property type="match status" value="1"/>
</dbReference>
<dbReference type="InterPro" id="IPR036383">
    <property type="entry name" value="TSP1_rpt_sf"/>
</dbReference>
<dbReference type="GO" id="GO:0051897">
    <property type="term" value="P:positive regulation of phosphatidylinositol 3-kinase/protein kinase B signal transduction"/>
    <property type="evidence" value="ECO:0007669"/>
    <property type="project" value="Ensembl"/>
</dbReference>
<dbReference type="InterPro" id="IPR003599">
    <property type="entry name" value="Ig_sub"/>
</dbReference>
<dbReference type="Gene3D" id="2.60.40.10">
    <property type="entry name" value="Immunoglobulins"/>
    <property type="match status" value="2"/>
</dbReference>
<dbReference type="FunFam" id="2.60.220.30:FF:000003">
    <property type="entry name" value="Unc-5 netrin receptor C"/>
    <property type="match status" value="1"/>
</dbReference>
<evidence type="ECO:0000256" key="13">
    <source>
        <dbReference type="ARBA" id="ARBA00023180"/>
    </source>
</evidence>
<evidence type="ECO:0000256" key="1">
    <source>
        <dbReference type="ARBA" id="ARBA00004251"/>
    </source>
</evidence>
<dbReference type="GO" id="GO:0005886">
    <property type="term" value="C:plasma membrane"/>
    <property type="evidence" value="ECO:0007669"/>
    <property type="project" value="UniProtKB-SubCell"/>
</dbReference>
<keyword evidence="11" id="KW-1015">Disulfide bond</keyword>
<dbReference type="SMART" id="SM00409">
    <property type="entry name" value="IG"/>
    <property type="match status" value="2"/>
</dbReference>
<comment type="subcellular location">
    <subcellularLocation>
        <location evidence="1 15">Cell membrane</location>
        <topology evidence="1 15">Single-pass type I membrane protein</topology>
    </subcellularLocation>
</comment>
<feature type="signal peptide" evidence="15">
    <location>
        <begin position="1"/>
        <end position="26"/>
    </location>
</feature>
<keyword evidence="14 15" id="KW-0393">Immunoglobulin domain</keyword>
<proteinExistence type="inferred from homology"/>
<evidence type="ECO:0000256" key="4">
    <source>
        <dbReference type="ARBA" id="ARBA00022475"/>
    </source>
</evidence>
<dbReference type="PANTHER" id="PTHR12582:SF6">
    <property type="entry name" value="NETRIN RECEPTOR UNC5B"/>
    <property type="match status" value="1"/>
</dbReference>
<dbReference type="PRINTS" id="PR01705">
    <property type="entry name" value="TSP1REPEAT"/>
</dbReference>
<dbReference type="Pfam" id="PF17217">
    <property type="entry name" value="UPA"/>
    <property type="match status" value="2"/>
</dbReference>
<evidence type="ECO:0000256" key="9">
    <source>
        <dbReference type="ARBA" id="ARBA00022989"/>
    </source>
</evidence>
<name>A0A8C0DKA8_BALMU</name>
<dbReference type="GO" id="GO:2001240">
    <property type="term" value="P:negative regulation of extrinsic apoptotic signaling pathway in absence of ligand"/>
    <property type="evidence" value="ECO:0007669"/>
    <property type="project" value="Ensembl"/>
</dbReference>
<dbReference type="FunFam" id="2.20.100.10:FF:000002">
    <property type="entry name" value="Unc-5 netrin receptor C"/>
    <property type="match status" value="1"/>
</dbReference>
<dbReference type="Gene3D" id="2.20.100.10">
    <property type="entry name" value="Thrombospondin type-1 (TSP1) repeat"/>
    <property type="match status" value="2"/>
</dbReference>
<dbReference type="Pfam" id="PF07679">
    <property type="entry name" value="I-set"/>
    <property type="match status" value="1"/>
</dbReference>
<evidence type="ECO:0000256" key="14">
    <source>
        <dbReference type="ARBA" id="ARBA00023319"/>
    </source>
</evidence>
<keyword evidence="12 15" id="KW-0675">Receptor</keyword>
<keyword evidence="4" id="KW-1003">Cell membrane</keyword>
<comment type="similarity">
    <text evidence="2 15">Belongs to the unc-5 family.</text>
</comment>
<feature type="domain" description="ZU5" evidence="17">
    <location>
        <begin position="478"/>
        <end position="621"/>
    </location>
</feature>
<comment type="function">
    <text evidence="15">Receptor for netrin required for axon guidance. Mediates axon repulsion of neuronal growth cones in the developing nervous system upon ligand binding.</text>
</comment>
<keyword evidence="5" id="KW-0812">Transmembrane</keyword>
<dbReference type="SUPFAM" id="SSF82895">
    <property type="entry name" value="TSP-1 type 1 repeat"/>
    <property type="match status" value="2"/>
</dbReference>
<sequence>MWARSGARGALLLTLLLCWDLRLSQAGTDSGSEVLPDSFPSAPAEPLPHFLREPQDAYIVKNKPVELRCRAFPATQIYFKCNGEWVSQNNHVTQESLDEATGLQVREVQIEVSRQQVEELFGLEDYWCQCVAWSSAGTTKSRRAYVRIAYLRKNFDQEPLGKEVPLDHEVLLQCRPPEGVPVAEVEWLKNEDIIDPTQDTNFLLTIDHNLIIRQARLSDTANYTCVAKNIVAKRRSTTATIIVYVNGGWSSWAEWSPCSNRCGRGWQKRTRTCTNPAPLNGGAFCEGQAFQKTACTTVCPVDGAWTEWSKWSACSTECAHWRSRECMAPPPQNGGRDCSGTLLDSKNCTDGLCVQNKKTLSDPKSRHNPQLLHPSVPPDLTASAGIYRGPMYALQDSADKIPMTNSPLLDPLPNLKIKVYNSSTTSSGPGLADGADLLGVLPPGTYPGDFARDAHFLHLRSASHGSQQLLGMPRDPGSSVSGTFGCLGGRLSIPDTGVSLLVPNGAIPQGKFYEMYLLINKAENTLPLSEGTQTVLSPSVTCGPTGLLLCRPVILTLPHCAEVSAGDWIFQLKTQAHQGHWEEVVTLDEETLNTPCYCQLEARSCHILLDQLGTYVFTGESYSRSAVKRLQLAIFAPALCTSLEYSLRVYCLEDTPVALKEVLELERTLGGYLVEEPKPLLFKDSYHNLRLSLHDMPHAHWRSKLLAKYQVSAGPQEWEGWSWGGAHLGGCPEKSNSPPCLLPRSCSLGPHSHPCVSLCLPPPATPVTYSPTQMSVPVIFKETLPSLRAFMAGRLSKLISDGHIPLHAPICVTPLSPRGLPDPGTCTHTVTYSDSCLLTHILPFSTEGPLPSSSSSAHLDGEVPTLPETGPLTCLCLHSPRAGQAGLASLTLPLLPQEIPFYHIWSGSQKALHCTFTLERHSLASTELTCKICVRQVEGEGQIFQLHTTLAETPAGSLDTLCSAPSSAVTTQLGPYAFKIPLSIRQKICNSLDAPNSRGNDWRLLAQKLSMDRYLNYFATKASPTGVILDLWEALQQDDGDLNSLASAWRRWARVRCWWPWPPTGTAELPQTRGLLGTSRWLAQAGPGQPPVGQLGLLCSRAHSQNRPSSSSSPCPTPRPRPALGNPWTLLLGGPAVLLHLLLSPDLRPLCRNQDGDGASGGS</sequence>
<evidence type="ECO:0000256" key="3">
    <source>
        <dbReference type="ARBA" id="ARBA00022473"/>
    </source>
</evidence>
<dbReference type="FunFam" id="2.60.40.10:FF:000039">
    <property type="entry name" value="Unc-5 netrin receptor C"/>
    <property type="match status" value="1"/>
</dbReference>
<dbReference type="InterPro" id="IPR000884">
    <property type="entry name" value="TSP1_rpt"/>
</dbReference>
<dbReference type="Pfam" id="PF00791">
    <property type="entry name" value="ZU5"/>
    <property type="match status" value="1"/>
</dbReference>
<evidence type="ECO:0000259" key="16">
    <source>
        <dbReference type="PROSITE" id="PS50835"/>
    </source>
</evidence>
<evidence type="ECO:0000259" key="17">
    <source>
        <dbReference type="PROSITE" id="PS51145"/>
    </source>
</evidence>
<evidence type="ECO:0000256" key="10">
    <source>
        <dbReference type="ARBA" id="ARBA00023136"/>
    </source>
</evidence>
<dbReference type="GO" id="GO:0033564">
    <property type="term" value="P:anterior/posterior axon guidance"/>
    <property type="evidence" value="ECO:0007669"/>
    <property type="project" value="Ensembl"/>
</dbReference>
<evidence type="ECO:0000313" key="18">
    <source>
        <dbReference type="Ensembl" id="ENSBMSP00010022804.1"/>
    </source>
</evidence>
<evidence type="ECO:0000256" key="6">
    <source>
        <dbReference type="ARBA" id="ARBA00022703"/>
    </source>
</evidence>
<feature type="chain" id="PRO_5034309291" description="Netrin receptor UNC5" evidence="15">
    <location>
        <begin position="27"/>
        <end position="1163"/>
    </location>
</feature>
<reference evidence="18" key="1">
    <citation type="submission" date="2023-09" db="UniProtKB">
        <authorList>
            <consortium name="Ensembl"/>
        </authorList>
    </citation>
    <scope>IDENTIFICATION</scope>
</reference>
<dbReference type="InterPro" id="IPR036179">
    <property type="entry name" value="Ig-like_dom_sf"/>
</dbReference>
<keyword evidence="10" id="KW-0472">Membrane</keyword>
<dbReference type="InterPro" id="IPR000906">
    <property type="entry name" value="ZU5_dom"/>
</dbReference>
<organism evidence="18">
    <name type="scientific">Balaenoptera musculus</name>
    <name type="common">Blue whale</name>
    <dbReference type="NCBI Taxonomy" id="9771"/>
    <lineage>
        <taxon>Eukaryota</taxon>
        <taxon>Metazoa</taxon>
        <taxon>Chordata</taxon>
        <taxon>Craniata</taxon>
        <taxon>Vertebrata</taxon>
        <taxon>Euteleostomi</taxon>
        <taxon>Mammalia</taxon>
        <taxon>Eutheria</taxon>
        <taxon>Laurasiatheria</taxon>
        <taxon>Artiodactyla</taxon>
        <taxon>Whippomorpha</taxon>
        <taxon>Cetacea</taxon>
        <taxon>Mysticeti</taxon>
        <taxon>Balaenopteridae</taxon>
        <taxon>Balaenoptera</taxon>
    </lineage>
</organism>
<dbReference type="Gene3D" id="2.60.220.30">
    <property type="match status" value="1"/>
</dbReference>
<dbReference type="InterPro" id="IPR033772">
    <property type="entry name" value="UPA"/>
</dbReference>
<dbReference type="FunFam" id="1.10.533.10:FF:000001">
    <property type="entry name" value="Unc-5 netrin receptor B"/>
    <property type="match status" value="1"/>
</dbReference>
<dbReference type="FunFam" id="2.20.100.10:FF:000008">
    <property type="entry name" value="Unc-5 netrin receptor C"/>
    <property type="match status" value="1"/>
</dbReference>
<dbReference type="PROSITE" id="PS51145">
    <property type="entry name" value="ZU5"/>
    <property type="match status" value="1"/>
</dbReference>
<dbReference type="SUPFAM" id="SSF48726">
    <property type="entry name" value="Immunoglobulin"/>
    <property type="match status" value="2"/>
</dbReference>
<dbReference type="PROSITE" id="PS50092">
    <property type="entry name" value="TSP1"/>
    <property type="match status" value="2"/>
</dbReference>
<dbReference type="GeneTree" id="ENSGT00950000182815"/>
<dbReference type="InterPro" id="IPR037936">
    <property type="entry name" value="UNC5A-D"/>
</dbReference>
<keyword evidence="8" id="KW-0677">Repeat</keyword>
<keyword evidence="3 15" id="KW-0217">Developmental protein</keyword>
<keyword evidence="7 15" id="KW-0732">Signal</keyword>
<protein>
    <recommendedName>
        <fullName evidence="15">Netrin receptor UNC5</fullName>
    </recommendedName>
</protein>
<dbReference type="InterPro" id="IPR000488">
    <property type="entry name" value="Death_dom"/>
</dbReference>
<accession>A0A8C0DKA8</accession>
<dbReference type="PROSITE" id="PS50835">
    <property type="entry name" value="IG_LIKE"/>
    <property type="match status" value="1"/>
</dbReference>
<dbReference type="SMART" id="SM00209">
    <property type="entry name" value="TSP1"/>
    <property type="match status" value="2"/>
</dbReference>
<evidence type="ECO:0000256" key="12">
    <source>
        <dbReference type="ARBA" id="ARBA00023170"/>
    </source>
</evidence>
<dbReference type="InterPro" id="IPR003598">
    <property type="entry name" value="Ig_sub2"/>
</dbReference>
<evidence type="ECO:0000256" key="15">
    <source>
        <dbReference type="RuleBase" id="RU367033"/>
    </source>
</evidence>
<evidence type="ECO:0000256" key="5">
    <source>
        <dbReference type="ARBA" id="ARBA00022692"/>
    </source>
</evidence>
<dbReference type="InterPro" id="IPR007110">
    <property type="entry name" value="Ig-like_dom"/>
</dbReference>
<evidence type="ECO:0000256" key="11">
    <source>
        <dbReference type="ARBA" id="ARBA00023157"/>
    </source>
</evidence>
<dbReference type="InterPro" id="IPR013098">
    <property type="entry name" value="Ig_I-set"/>
</dbReference>